<evidence type="ECO:0000313" key="4">
    <source>
        <dbReference type="Proteomes" id="UP000691718"/>
    </source>
</evidence>
<feature type="compositionally biased region" description="Basic and acidic residues" evidence="2">
    <location>
        <begin position="1"/>
        <end position="11"/>
    </location>
</feature>
<dbReference type="InterPro" id="IPR006594">
    <property type="entry name" value="LisH"/>
</dbReference>
<evidence type="ECO:0000313" key="3">
    <source>
        <dbReference type="EMBL" id="CAG4937913.1"/>
    </source>
</evidence>
<proteinExistence type="predicted"/>
<feature type="coiled-coil region" evidence="1">
    <location>
        <begin position="789"/>
        <end position="823"/>
    </location>
</feature>
<dbReference type="EMBL" id="CAJQZP010000088">
    <property type="protein sequence ID" value="CAG4937913.1"/>
    <property type="molecule type" value="Genomic_DNA"/>
</dbReference>
<dbReference type="OrthoDB" id="206339at2759"/>
<keyword evidence="4" id="KW-1185">Reference proteome</keyword>
<dbReference type="Pfam" id="PF16045">
    <property type="entry name" value="LisH_2"/>
    <property type="match status" value="1"/>
</dbReference>
<reference evidence="3" key="1">
    <citation type="submission" date="2021-04" db="EMBL/GenBank/DDBJ databases">
        <authorList>
            <person name="Tunstrom K."/>
        </authorList>
    </citation>
    <scope>NUCLEOTIDE SEQUENCE</scope>
</reference>
<feature type="compositionally biased region" description="Polar residues" evidence="2">
    <location>
        <begin position="1242"/>
        <end position="1258"/>
    </location>
</feature>
<comment type="caution">
    <text evidence="3">The sequence shown here is derived from an EMBL/GenBank/DDBJ whole genome shotgun (WGS) entry which is preliminary data.</text>
</comment>
<keyword evidence="1" id="KW-0175">Coiled coil</keyword>
<evidence type="ECO:0000256" key="2">
    <source>
        <dbReference type="SAM" id="MobiDB-lite"/>
    </source>
</evidence>
<feature type="region of interest" description="Disordered" evidence="2">
    <location>
        <begin position="595"/>
        <end position="619"/>
    </location>
</feature>
<feature type="region of interest" description="Disordered" evidence="2">
    <location>
        <begin position="678"/>
        <end position="720"/>
    </location>
</feature>
<feature type="region of interest" description="Disordered" evidence="2">
    <location>
        <begin position="1167"/>
        <end position="1188"/>
    </location>
</feature>
<feature type="region of interest" description="Disordered" evidence="2">
    <location>
        <begin position="1"/>
        <end position="20"/>
    </location>
</feature>
<sequence length="1267" mass="146610">MENANSHEDRQSNNVDVNNGNSTENFQKFVYELFEKNGVLNDLRAYLRGHIINVLKSVHTGESHMSQKHFTQRLELTFQAINMLIVEYLLCMDFNYSLSVFITEIPLANMVFDLAKSLLESGNDNSIKGLRFQDSDVWCILNCLGIKCDSESASDVIDMYKKEQHTSLLLCILKCILLYQKQAKYFEEVNTSEVSIASSGSYPVSKQRKSVSYSCKHHAFCKGCQLRTKTIQRKYKRKKLQIYKSVKRTSKSKGSAENFLKNMDVMERSIMDEMFEQLKTVYETEVEMVRAEEEKKIKRTLANHALLLQKRYNEMEESFKAREAELENNVQEKKKFLWGLARSLREQHSNMSNAMKAVKRETERLTAKEESLKQQILEAEQTLKKRGDEMQSQISNELIILEGHLNSMKRERDMIEREKSELKKLKELCDSNTKINTDYVKEREELHSHCDLLRDQLLMLKEFMASTKLEPKCVIERGVMTDARPIYNITMNNDQELERNVKSDDGIRTPNQVINDLRKPKTVNFDQRKSFRNETAIEVAAASFSSEASEERDLMLLLREENKRLMAFSEQQREHIDELAREQVRLRSELAASRLASPRPRTAPAVMPTSNFCTLQGDRRNSMGLRKGAGEEVSLFDTAQPHILRPGDVLPFVGVLTDRHADSRRHLVNQWRSLRRRFSPHRGLNQRPTPVSPHAGTSRKDDVQEASPAVESISPQPKISANDQFLNSLINENNRKATSHPEPTLETNKTREKSPKYVLREAKQKLRNKESVRHQTSVTLREKSPNSMLREAKLRLRKLEIEAEAVEKSYMDFRRRRSEANNEDLRLTTDKALDEIDQNLYLQYNSSFHKQHKNINTKDENKYVEVTKEALKKDFDKYLRNYQTKYNFMEHFANKNTTAVRVKPIPNSYFNLDKELDDGNRIQNNSKIQNVNYLEAPLTEFRKLYHNPKPLKQVRTDNSKSKSPIIDRYEIKQNKTENTQFRTPSDICIDRNAEIISYPEIKERAELKECTENKMVDSKTKEHINETSVTTDDDLSAKQIHDDLNLNSNRNILKVEVESVTQTRNIKTLDSQDNLMIIVESSIDTKELITSQDDITKHAPMTIVLSPKINSPRKPVDIELDKNIIINEIKDLSLAEHSARTIKSKSPDESIKSPRTEEFLTRLNENYEEQSPDKFITSPSPEPAAHHPKNDALNAIFQTEPAKDASSINIGLVNSEDGLESLNKTDEYQKDYSDNFSADVDNYNSHSMLDNSPISLPKTSEDDNFWD</sequence>
<name>A0A8S3W399_PARAO</name>
<dbReference type="AlphaFoldDB" id="A0A8S3W399"/>
<organism evidence="3 4">
    <name type="scientific">Parnassius apollo</name>
    <name type="common">Apollo butterfly</name>
    <name type="synonym">Papilio apollo</name>
    <dbReference type="NCBI Taxonomy" id="110799"/>
    <lineage>
        <taxon>Eukaryota</taxon>
        <taxon>Metazoa</taxon>
        <taxon>Ecdysozoa</taxon>
        <taxon>Arthropoda</taxon>
        <taxon>Hexapoda</taxon>
        <taxon>Insecta</taxon>
        <taxon>Pterygota</taxon>
        <taxon>Neoptera</taxon>
        <taxon>Endopterygota</taxon>
        <taxon>Lepidoptera</taxon>
        <taxon>Glossata</taxon>
        <taxon>Ditrysia</taxon>
        <taxon>Papilionoidea</taxon>
        <taxon>Papilionidae</taxon>
        <taxon>Parnassiinae</taxon>
        <taxon>Parnassini</taxon>
        <taxon>Parnassius</taxon>
        <taxon>Parnassius</taxon>
    </lineage>
</organism>
<gene>
    <name evidence="3" type="ORF">PAPOLLO_LOCUS1523</name>
</gene>
<feature type="region of interest" description="Disordered" evidence="2">
    <location>
        <begin position="1233"/>
        <end position="1267"/>
    </location>
</feature>
<dbReference type="Proteomes" id="UP000691718">
    <property type="component" value="Unassembled WGS sequence"/>
</dbReference>
<accession>A0A8S3W399</accession>
<feature type="coiled-coil region" evidence="1">
    <location>
        <begin position="341"/>
        <end position="428"/>
    </location>
</feature>
<protein>
    <submittedName>
        <fullName evidence="3">(apollo) hypothetical protein</fullName>
    </submittedName>
</protein>
<feature type="region of interest" description="Disordered" evidence="2">
    <location>
        <begin position="733"/>
        <end position="753"/>
    </location>
</feature>
<evidence type="ECO:0000256" key="1">
    <source>
        <dbReference type="SAM" id="Coils"/>
    </source>
</evidence>